<feature type="non-terminal residue" evidence="1">
    <location>
        <position position="54"/>
    </location>
</feature>
<comment type="caution">
    <text evidence="1">The sequence shown here is derived from an EMBL/GenBank/DDBJ whole genome shotgun (WGS) entry which is preliminary data.</text>
</comment>
<reference evidence="1 2" key="1">
    <citation type="journal article" date="2018" name="Front. Plant Sci.">
        <title>Red Clover (Trifolium pratense) and Zigzag Clover (T. medium) - A Picture of Genomic Similarities and Differences.</title>
        <authorList>
            <person name="Dluhosova J."/>
            <person name="Istvanek J."/>
            <person name="Nedelnik J."/>
            <person name="Repkova J."/>
        </authorList>
    </citation>
    <scope>NUCLEOTIDE SEQUENCE [LARGE SCALE GENOMIC DNA]</scope>
    <source>
        <strain evidence="2">cv. 10/8</strain>
        <tissue evidence="1">Leaf</tissue>
    </source>
</reference>
<protein>
    <submittedName>
        <fullName evidence="1">Uncharacterized protein</fullName>
    </submittedName>
</protein>
<evidence type="ECO:0000313" key="2">
    <source>
        <dbReference type="Proteomes" id="UP000265520"/>
    </source>
</evidence>
<sequence length="54" mass="5603">MLNSRQSNSSISCTSISSGVYVTSSSVPSADSSYHGPLCSRVSSSTLSSIHSEF</sequence>
<name>A0A392UR75_9FABA</name>
<organism evidence="1 2">
    <name type="scientific">Trifolium medium</name>
    <dbReference type="NCBI Taxonomy" id="97028"/>
    <lineage>
        <taxon>Eukaryota</taxon>
        <taxon>Viridiplantae</taxon>
        <taxon>Streptophyta</taxon>
        <taxon>Embryophyta</taxon>
        <taxon>Tracheophyta</taxon>
        <taxon>Spermatophyta</taxon>
        <taxon>Magnoliopsida</taxon>
        <taxon>eudicotyledons</taxon>
        <taxon>Gunneridae</taxon>
        <taxon>Pentapetalae</taxon>
        <taxon>rosids</taxon>
        <taxon>fabids</taxon>
        <taxon>Fabales</taxon>
        <taxon>Fabaceae</taxon>
        <taxon>Papilionoideae</taxon>
        <taxon>50 kb inversion clade</taxon>
        <taxon>NPAAA clade</taxon>
        <taxon>Hologalegina</taxon>
        <taxon>IRL clade</taxon>
        <taxon>Trifolieae</taxon>
        <taxon>Trifolium</taxon>
    </lineage>
</organism>
<evidence type="ECO:0000313" key="1">
    <source>
        <dbReference type="EMBL" id="MCI74820.1"/>
    </source>
</evidence>
<dbReference type="EMBL" id="LXQA010868660">
    <property type="protein sequence ID" value="MCI74820.1"/>
    <property type="molecule type" value="Genomic_DNA"/>
</dbReference>
<dbReference type="AlphaFoldDB" id="A0A392UR75"/>
<keyword evidence="2" id="KW-1185">Reference proteome</keyword>
<proteinExistence type="predicted"/>
<dbReference type="Proteomes" id="UP000265520">
    <property type="component" value="Unassembled WGS sequence"/>
</dbReference>
<accession>A0A392UR75</accession>